<evidence type="ECO:0008006" key="5">
    <source>
        <dbReference type="Google" id="ProtNLM"/>
    </source>
</evidence>
<name>A0ABU9WZ00_9MICC</name>
<feature type="compositionally biased region" description="Pro residues" evidence="1">
    <location>
        <begin position="1"/>
        <end position="14"/>
    </location>
</feature>
<feature type="compositionally biased region" description="Low complexity" evidence="1">
    <location>
        <begin position="17"/>
        <end position="61"/>
    </location>
</feature>
<dbReference type="RefSeq" id="WP_345884206.1">
    <property type="nucleotide sequence ID" value="NZ_JBDFRB010000004.1"/>
</dbReference>
<keyword evidence="4" id="KW-1185">Reference proteome</keyword>
<feature type="transmembrane region" description="Helical" evidence="2">
    <location>
        <begin position="185"/>
        <end position="204"/>
    </location>
</feature>
<dbReference type="EMBL" id="JBDFRB010000004">
    <property type="protein sequence ID" value="MEN2744281.1"/>
    <property type="molecule type" value="Genomic_DNA"/>
</dbReference>
<feature type="compositionally biased region" description="Pro residues" evidence="1">
    <location>
        <begin position="62"/>
        <end position="72"/>
    </location>
</feature>
<evidence type="ECO:0000256" key="1">
    <source>
        <dbReference type="SAM" id="MobiDB-lite"/>
    </source>
</evidence>
<feature type="region of interest" description="Disordered" evidence="1">
    <location>
        <begin position="1"/>
        <end position="74"/>
    </location>
</feature>
<keyword evidence="2" id="KW-0472">Membrane</keyword>
<accession>A0ABU9WZ00</accession>
<evidence type="ECO:0000313" key="4">
    <source>
        <dbReference type="Proteomes" id="UP001422074"/>
    </source>
</evidence>
<feature type="transmembrane region" description="Helical" evidence="2">
    <location>
        <begin position="225"/>
        <end position="247"/>
    </location>
</feature>
<gene>
    <name evidence="3" type="ORF">ABCQ75_06970</name>
</gene>
<organism evidence="3 4">
    <name type="scientific">Sinomonas halotolerans</name>
    <dbReference type="NCBI Taxonomy" id="1644133"/>
    <lineage>
        <taxon>Bacteria</taxon>
        <taxon>Bacillati</taxon>
        <taxon>Actinomycetota</taxon>
        <taxon>Actinomycetes</taxon>
        <taxon>Micrococcales</taxon>
        <taxon>Micrococcaceae</taxon>
        <taxon>Sinomonas</taxon>
    </lineage>
</organism>
<evidence type="ECO:0000256" key="2">
    <source>
        <dbReference type="SAM" id="Phobius"/>
    </source>
</evidence>
<feature type="transmembrane region" description="Helical" evidence="2">
    <location>
        <begin position="83"/>
        <end position="104"/>
    </location>
</feature>
<dbReference type="Proteomes" id="UP001422074">
    <property type="component" value="Unassembled WGS sequence"/>
</dbReference>
<reference evidence="3 4" key="1">
    <citation type="submission" date="2024-05" db="EMBL/GenBank/DDBJ databases">
        <title>Sinomonas sp. nov., isolated from a waste landfill.</title>
        <authorList>
            <person name="Zhao Y."/>
        </authorList>
    </citation>
    <scope>NUCLEOTIDE SEQUENCE [LARGE SCALE GENOMIC DNA]</scope>
    <source>
        <strain evidence="3 4">CCTCC AB2014300</strain>
    </source>
</reference>
<evidence type="ECO:0000313" key="3">
    <source>
        <dbReference type="EMBL" id="MEN2744281.1"/>
    </source>
</evidence>
<proteinExistence type="predicted"/>
<comment type="caution">
    <text evidence="3">The sequence shown here is derived from an EMBL/GenBank/DDBJ whole genome shotgun (WGS) entry which is preliminary data.</text>
</comment>
<keyword evidence="2" id="KW-1133">Transmembrane helix</keyword>
<keyword evidence="2" id="KW-0812">Transmembrane</keyword>
<feature type="transmembrane region" description="Helical" evidence="2">
    <location>
        <begin position="154"/>
        <end position="173"/>
    </location>
</feature>
<sequence>MTPSTSSPPAPLGPGPGLWDAALGQAGRAAAAAPAATPTEPDAVPAVPAAPDSAPAAAPAAPDAPPATPGIPPAQQTRLQRRMALLGALCTAGWLASALTGHFADFGPDLHRVGLAVHILALVLSFGTILAVDWLGLLWLLGKVEMHAPGKLEAAAKPLIWGGLALLLASGALIQPDLGNPVTVVKLVCVLVLMLNGLGIAPAMHQLLAFPACTRFGELTRRLRLRLMVALTVSQACWWTAVLIGLVNSTLRRWTGA</sequence>
<protein>
    <recommendedName>
        <fullName evidence="5">DUF2214 domain-containing protein</fullName>
    </recommendedName>
</protein>
<feature type="transmembrane region" description="Helical" evidence="2">
    <location>
        <begin position="116"/>
        <end position="142"/>
    </location>
</feature>